<dbReference type="SUPFAM" id="SSF47413">
    <property type="entry name" value="lambda repressor-like DNA-binding domains"/>
    <property type="match status" value="1"/>
</dbReference>
<dbReference type="STRING" id="1963.AQJ27_38580"/>
<dbReference type="Gene3D" id="3.30.450.180">
    <property type="match status" value="1"/>
</dbReference>
<dbReference type="AlphaFoldDB" id="A0A250VMS1"/>
<keyword evidence="3" id="KW-1185">Reference proteome</keyword>
<dbReference type="PANTHER" id="PTHR35010">
    <property type="entry name" value="BLL4672 PROTEIN-RELATED"/>
    <property type="match status" value="1"/>
</dbReference>
<dbReference type="InterPro" id="IPR010982">
    <property type="entry name" value="Lambda_DNA-bd_dom_sf"/>
</dbReference>
<evidence type="ECO:0000313" key="2">
    <source>
        <dbReference type="EMBL" id="GAX55394.1"/>
    </source>
</evidence>
<protein>
    <submittedName>
        <fullName evidence="2">Transcriptional regulator</fullName>
    </submittedName>
</protein>
<comment type="caution">
    <text evidence="2">The sequence shown here is derived from an EMBL/GenBank/DDBJ whole genome shotgun (WGS) entry which is preliminary data.</text>
</comment>
<dbReference type="Gene3D" id="1.10.260.40">
    <property type="entry name" value="lambda repressor-like DNA-binding domains"/>
    <property type="match status" value="1"/>
</dbReference>
<dbReference type="CDD" id="cd00093">
    <property type="entry name" value="HTH_XRE"/>
    <property type="match status" value="1"/>
</dbReference>
<feature type="domain" description="HTH cro/C1-type" evidence="1">
    <location>
        <begin position="77"/>
        <end position="149"/>
    </location>
</feature>
<dbReference type="Proteomes" id="UP000217446">
    <property type="component" value="Unassembled WGS sequence"/>
</dbReference>
<dbReference type="PANTHER" id="PTHR35010:SF2">
    <property type="entry name" value="BLL4672 PROTEIN"/>
    <property type="match status" value="1"/>
</dbReference>
<dbReference type="InterPro" id="IPR001387">
    <property type="entry name" value="Cro/C1-type_HTH"/>
</dbReference>
<proteinExistence type="predicted"/>
<reference evidence="3" key="1">
    <citation type="submission" date="2017-05" db="EMBL/GenBank/DDBJ databases">
        <title>Streptomyces olivochromogenes NBRC 3561 whole genome shotgun sequence.</title>
        <authorList>
            <person name="Dohra H."/>
            <person name="Kodani S."/>
        </authorList>
    </citation>
    <scope>NUCLEOTIDE SEQUENCE [LARGE SCALE GENOMIC DNA]</scope>
    <source>
        <strain evidence="3">NBRC 3561</strain>
    </source>
</reference>
<accession>A0A250VMS1</accession>
<dbReference type="EMBL" id="BDQI01000018">
    <property type="protein sequence ID" value="GAX55394.1"/>
    <property type="molecule type" value="Genomic_DNA"/>
</dbReference>
<dbReference type="GO" id="GO:0003677">
    <property type="term" value="F:DNA binding"/>
    <property type="evidence" value="ECO:0007669"/>
    <property type="project" value="InterPro"/>
</dbReference>
<evidence type="ECO:0000259" key="1">
    <source>
        <dbReference type="SMART" id="SM00530"/>
    </source>
</evidence>
<organism evidence="2 3">
    <name type="scientific">Streptomyces olivochromogenes</name>
    <dbReference type="NCBI Taxonomy" id="1963"/>
    <lineage>
        <taxon>Bacteria</taxon>
        <taxon>Bacillati</taxon>
        <taxon>Actinomycetota</taxon>
        <taxon>Actinomycetes</taxon>
        <taxon>Kitasatosporales</taxon>
        <taxon>Streptomycetaceae</taxon>
        <taxon>Streptomyces</taxon>
    </lineage>
</organism>
<evidence type="ECO:0000313" key="3">
    <source>
        <dbReference type="Proteomes" id="UP000217446"/>
    </source>
</evidence>
<dbReference type="InterPro" id="IPR041413">
    <property type="entry name" value="MLTR_LBD"/>
</dbReference>
<sequence length="351" mass="39741">MCSANTPPTWSFAPVMNTRMALSSLRFTCFPVLPHRCACAFTLRWWPERYPGTESPWLAGAPRRTVVTMDKHALAAFLRGKRERVRPEDVGLPHGPRRRTPGLRREEVAQLAHISVDHYSRLEQARGRHPSHAVLTGIARALRLSDQERTHLFRLAGEAAPEPVQGPSRDVDPGTLNLLERLTDAGALVLDNTCRILAWNPLAAALFEDFSALTGPDRNVIRRYFLHPDPEHRGYGMTQPHRFVTAAVSYLRVATARYPDNVELRTLIDELLGGSEDFARLWNSHELRIEHHHQQQIQHSQVGTIDLDFDVLTVPGQDQQMIIFTAEPDSRAYRTLQLLKVIGTQRMDIAT</sequence>
<dbReference type="Pfam" id="PF17765">
    <property type="entry name" value="MLTR_LBD"/>
    <property type="match status" value="1"/>
</dbReference>
<dbReference type="SMART" id="SM00530">
    <property type="entry name" value="HTH_XRE"/>
    <property type="match status" value="1"/>
</dbReference>
<gene>
    <name evidence="2" type="ORF">SO3561_06950</name>
</gene>
<name>A0A250VMS1_STROL</name>
<dbReference type="Pfam" id="PF13560">
    <property type="entry name" value="HTH_31"/>
    <property type="match status" value="1"/>
</dbReference>